<dbReference type="PANTHER" id="PTHR47829">
    <property type="entry name" value="HYDROLASE, PUTATIVE (AFU_ORTHOLOGUE AFUA_1G12880)-RELATED"/>
    <property type="match status" value="1"/>
</dbReference>
<dbReference type="PANTHER" id="PTHR47829:SF1">
    <property type="entry name" value="HAD FAMILY PHOSPHATASE"/>
    <property type="match status" value="1"/>
</dbReference>
<dbReference type="AlphaFoldDB" id="A0A318JPX7"/>
<dbReference type="InterPro" id="IPR023214">
    <property type="entry name" value="HAD_sf"/>
</dbReference>
<evidence type="ECO:0000313" key="2">
    <source>
        <dbReference type="Proteomes" id="UP000247569"/>
    </source>
</evidence>
<keyword evidence="2" id="KW-1185">Reference proteome</keyword>
<comment type="caution">
    <text evidence="1">The sequence shown here is derived from an EMBL/GenBank/DDBJ whole genome shotgun (WGS) entry which is preliminary data.</text>
</comment>
<dbReference type="GO" id="GO:0016787">
    <property type="term" value="F:hydrolase activity"/>
    <property type="evidence" value="ECO:0007669"/>
    <property type="project" value="UniProtKB-KW"/>
</dbReference>
<evidence type="ECO:0000313" key="1">
    <source>
        <dbReference type="EMBL" id="PXX54882.1"/>
    </source>
</evidence>
<organism evidence="1 2">
    <name type="scientific">Nocardia tenerifensis</name>
    <dbReference type="NCBI Taxonomy" id="228006"/>
    <lineage>
        <taxon>Bacteria</taxon>
        <taxon>Bacillati</taxon>
        <taxon>Actinomycetota</taxon>
        <taxon>Actinomycetes</taxon>
        <taxon>Mycobacteriales</taxon>
        <taxon>Nocardiaceae</taxon>
        <taxon>Nocardia</taxon>
    </lineage>
</organism>
<dbReference type="InterPro" id="IPR036412">
    <property type="entry name" value="HAD-like_sf"/>
</dbReference>
<dbReference type="Pfam" id="PF00702">
    <property type="entry name" value="Hydrolase"/>
    <property type="match status" value="1"/>
</dbReference>
<dbReference type="SUPFAM" id="SSF56784">
    <property type="entry name" value="HAD-like"/>
    <property type="match status" value="1"/>
</dbReference>
<dbReference type="EMBL" id="QJKF01000022">
    <property type="protein sequence ID" value="PXX54882.1"/>
    <property type="molecule type" value="Genomic_DNA"/>
</dbReference>
<protein>
    <submittedName>
        <fullName evidence="1">Putative hydrolase of the HAD superfamily</fullName>
    </submittedName>
</protein>
<name>A0A318JPX7_9NOCA</name>
<dbReference type="Gene3D" id="1.10.150.240">
    <property type="entry name" value="Putative phosphatase, domain 2"/>
    <property type="match status" value="1"/>
</dbReference>
<reference evidence="1 2" key="1">
    <citation type="submission" date="2018-05" db="EMBL/GenBank/DDBJ databases">
        <title>Genomic Encyclopedia of Type Strains, Phase IV (KMG-IV): sequencing the most valuable type-strain genomes for metagenomic binning, comparative biology and taxonomic classification.</title>
        <authorList>
            <person name="Goeker M."/>
        </authorList>
    </citation>
    <scope>NUCLEOTIDE SEQUENCE [LARGE SCALE GENOMIC DNA]</scope>
    <source>
        <strain evidence="1 2">DSM 44704</strain>
    </source>
</reference>
<proteinExistence type="predicted"/>
<dbReference type="OrthoDB" id="9795007at2"/>
<keyword evidence="1" id="KW-0378">Hydrolase</keyword>
<dbReference type="Gene3D" id="3.40.50.1000">
    <property type="entry name" value="HAD superfamily/HAD-like"/>
    <property type="match status" value="1"/>
</dbReference>
<sequence length="215" mass="23951">MSIGVPARPAVWCDFAGVLTAPVTDTFTTFCAKIRVRPEFLMASMLAVAREFGTDDIMLPLDTPLLSGIQWVREMESVLARDFATNVDLSRFAELWFAERPPNTAMIDFVRTLRAEGVFVGMVSNMPPDFDPYWRAIVEPELFDEVILSYEVGCRKPDRDIYELCAVKASVPATSCVLIDDLAVNCRGAVDNGWQAVEFKDTDDAITRVREAVGL</sequence>
<dbReference type="InterPro" id="IPR052898">
    <property type="entry name" value="ACAD10-like"/>
</dbReference>
<dbReference type="InterPro" id="IPR006439">
    <property type="entry name" value="HAD-SF_hydro_IA"/>
</dbReference>
<dbReference type="RefSeq" id="WP_040742919.1">
    <property type="nucleotide sequence ID" value="NZ_QJKF01000022.1"/>
</dbReference>
<dbReference type="Proteomes" id="UP000247569">
    <property type="component" value="Unassembled WGS sequence"/>
</dbReference>
<accession>A0A318JPX7</accession>
<dbReference type="NCBIfam" id="TIGR01509">
    <property type="entry name" value="HAD-SF-IA-v3"/>
    <property type="match status" value="1"/>
</dbReference>
<gene>
    <name evidence="1" type="ORF">DFR70_12223</name>
</gene>
<dbReference type="InterPro" id="IPR023198">
    <property type="entry name" value="PGP-like_dom2"/>
</dbReference>